<gene>
    <name evidence="3" type="ORF">NCTC10904_01939</name>
</gene>
<evidence type="ECO:0000313" key="4">
    <source>
        <dbReference type="Proteomes" id="UP000266918"/>
    </source>
</evidence>
<keyword evidence="2" id="KW-0812">Transmembrane</keyword>
<organism evidence="3 4">
    <name type="scientific">Streptococcus sanguinis</name>
    <dbReference type="NCBI Taxonomy" id="1305"/>
    <lineage>
        <taxon>Bacteria</taxon>
        <taxon>Bacillati</taxon>
        <taxon>Bacillota</taxon>
        <taxon>Bacilli</taxon>
        <taxon>Lactobacillales</taxon>
        <taxon>Streptococcaceae</taxon>
        <taxon>Streptococcus</taxon>
    </lineage>
</organism>
<reference evidence="3 4" key="1">
    <citation type="submission" date="2018-12" db="EMBL/GenBank/DDBJ databases">
        <authorList>
            <consortium name="Pathogen Informatics"/>
        </authorList>
    </citation>
    <scope>NUCLEOTIDE SEQUENCE [LARGE SCALE GENOMIC DNA]</scope>
    <source>
        <strain evidence="4">NCTC 10904</strain>
    </source>
</reference>
<feature type="region of interest" description="Disordered" evidence="1">
    <location>
        <begin position="104"/>
        <end position="132"/>
    </location>
</feature>
<proteinExistence type="predicted"/>
<dbReference type="Proteomes" id="UP000266918">
    <property type="component" value="Chromosome"/>
</dbReference>
<keyword evidence="2" id="KW-1133">Transmembrane helix</keyword>
<feature type="compositionally biased region" description="Basic and acidic residues" evidence="1">
    <location>
        <begin position="104"/>
        <end position="113"/>
    </location>
</feature>
<dbReference type="AlphaFoldDB" id="A0AAJ5NIQ9"/>
<dbReference type="EMBL" id="LR134002">
    <property type="protein sequence ID" value="VDY72654.1"/>
    <property type="molecule type" value="Genomic_DNA"/>
</dbReference>
<name>A0AAJ5NIQ9_STRSA</name>
<accession>A0AAJ5NIQ9</accession>
<sequence length="418" mass="47567">MEENKSAAKLREERLLEKQRLAEKARIALLEEKMDERIFELRKTLAQTTDLLIRGDLQVLLNEEEQKREIYYEKKRLAESQAQQIQLAVDKTLEKQLVSVNHAHGDSWAKRESEENELAAKLNKQNSHSAGADLEDRLRWRQESKRDTVFISTCMILSLLCLVFIIYKNAINTYRTQIATVQASSNQIRDTKNQEEVAEKESSTNVQEKQNSSTQSSSVASVPVNYQVQVDIDNLIIREKPALNGKDLGFIEKGVYTITETVQTDGHLWGRVKSGKGWIALDYTTKVTKPSSTNSTESSISNNSSLYKEWAGDYVNWTSSIRYVIKEDGTGSMITSGGETLFKVKIEEPSQETKVWGLVLDDNGAPQEPKEYVANIVITLISDNDGTTRKLYGVLLKNNRRELTFGEYTEHKNSVYRK</sequence>
<feature type="transmembrane region" description="Helical" evidence="2">
    <location>
        <begin position="148"/>
        <end position="167"/>
    </location>
</feature>
<evidence type="ECO:0000256" key="2">
    <source>
        <dbReference type="SAM" id="Phobius"/>
    </source>
</evidence>
<feature type="compositionally biased region" description="Basic and acidic residues" evidence="1">
    <location>
        <begin position="189"/>
        <end position="202"/>
    </location>
</feature>
<feature type="region of interest" description="Disordered" evidence="1">
    <location>
        <begin position="184"/>
        <end position="218"/>
    </location>
</feature>
<keyword evidence="2" id="KW-0472">Membrane</keyword>
<evidence type="ECO:0000256" key="1">
    <source>
        <dbReference type="SAM" id="MobiDB-lite"/>
    </source>
</evidence>
<evidence type="ECO:0000313" key="3">
    <source>
        <dbReference type="EMBL" id="VDY72654.1"/>
    </source>
</evidence>
<protein>
    <submittedName>
        <fullName evidence="3">BlyA</fullName>
    </submittedName>
</protein>
<dbReference type="RefSeq" id="WP_126435919.1">
    <property type="nucleotide sequence ID" value="NZ_LR134002.1"/>
</dbReference>